<protein>
    <recommendedName>
        <fullName evidence="1">AB hydrolase-1 domain-containing protein</fullName>
    </recommendedName>
</protein>
<dbReference type="InterPro" id="IPR000073">
    <property type="entry name" value="AB_hydrolase_1"/>
</dbReference>
<evidence type="ECO:0000313" key="3">
    <source>
        <dbReference type="Proteomes" id="UP000799537"/>
    </source>
</evidence>
<dbReference type="AlphaFoldDB" id="A0A6A6C4W6"/>
<dbReference type="Pfam" id="PF00561">
    <property type="entry name" value="Abhydrolase_1"/>
    <property type="match status" value="1"/>
</dbReference>
<dbReference type="PANTHER" id="PTHR43139">
    <property type="entry name" value="SI:DKEY-122A22.2"/>
    <property type="match status" value="1"/>
</dbReference>
<dbReference type="Proteomes" id="UP000799537">
    <property type="component" value="Unassembled WGS sequence"/>
</dbReference>
<organism evidence="2 3">
    <name type="scientific">Zasmidium cellare ATCC 36951</name>
    <dbReference type="NCBI Taxonomy" id="1080233"/>
    <lineage>
        <taxon>Eukaryota</taxon>
        <taxon>Fungi</taxon>
        <taxon>Dikarya</taxon>
        <taxon>Ascomycota</taxon>
        <taxon>Pezizomycotina</taxon>
        <taxon>Dothideomycetes</taxon>
        <taxon>Dothideomycetidae</taxon>
        <taxon>Mycosphaerellales</taxon>
        <taxon>Mycosphaerellaceae</taxon>
        <taxon>Zasmidium</taxon>
    </lineage>
</organism>
<dbReference type="GeneID" id="54571979"/>
<dbReference type="InterPro" id="IPR029058">
    <property type="entry name" value="AB_hydrolase_fold"/>
</dbReference>
<dbReference type="SUPFAM" id="SSF53474">
    <property type="entry name" value="alpha/beta-Hydrolases"/>
    <property type="match status" value="1"/>
</dbReference>
<dbReference type="InterPro" id="IPR052370">
    <property type="entry name" value="Meta-cleavage_hydrolase"/>
</dbReference>
<feature type="domain" description="AB hydrolase-1" evidence="1">
    <location>
        <begin position="102"/>
        <end position="373"/>
    </location>
</feature>
<gene>
    <name evidence="2" type="ORF">M409DRAFT_70393</name>
</gene>
<dbReference type="Gene3D" id="3.40.50.1820">
    <property type="entry name" value="alpha/beta hydrolase"/>
    <property type="match status" value="1"/>
</dbReference>
<dbReference type="PRINTS" id="PR00111">
    <property type="entry name" value="ABHYDROLASE"/>
</dbReference>
<proteinExistence type="predicted"/>
<evidence type="ECO:0000313" key="2">
    <source>
        <dbReference type="EMBL" id="KAF2160426.1"/>
    </source>
</evidence>
<dbReference type="RefSeq" id="XP_033661315.1">
    <property type="nucleotide sequence ID" value="XM_033818707.1"/>
</dbReference>
<dbReference type="PANTHER" id="PTHR43139:SF65">
    <property type="entry name" value="HYDROLASE FAMILY PROTEIN, PUTATIVE (AFU_ORTHOLOGUE AFUA_6G07060)-RELATED"/>
    <property type="match status" value="1"/>
</dbReference>
<name>A0A6A6C4W6_ZASCE</name>
<accession>A0A6A6C4W6</accession>
<dbReference type="EMBL" id="ML993626">
    <property type="protein sequence ID" value="KAF2160426.1"/>
    <property type="molecule type" value="Genomic_DNA"/>
</dbReference>
<sequence>MNLSAFTTRTKLPSHRNWYITLTAPIVGCLAARLLTKLISAASYTGVPHRPKIYHAPTQDLLTSREDDIPYPPDALPGGRDVSTPFGKTRVYEWGAESGRKILFVHGISTPCVVFARLAERLVDRGHRVMLFDLFGRGYSDAPDPSVYRQDIGLFSAQIFAVLSSSKVNWMEGFTMAGYSLGGGISADFCSYYPDLVESLVLICPGGVTRPFKISAVSKLMYNDLFPDWVVNWWMGRTLKAASEVKHAVAEEISDDHRAHAENSSFPIFENGSKASAATVVAWQVTAHPGFVPSFVSSVKYAPIHDGHHRWRIIGERCDEKRKISQTRGLKEGKMLLLLGQQDVVISSTETAEDAASVLGEGNVCTRILQGGHDLPTVNSDECVQVMTDFWAGLI</sequence>
<keyword evidence="3" id="KW-1185">Reference proteome</keyword>
<dbReference type="GO" id="GO:0005783">
    <property type="term" value="C:endoplasmic reticulum"/>
    <property type="evidence" value="ECO:0007669"/>
    <property type="project" value="TreeGrafter"/>
</dbReference>
<dbReference type="OrthoDB" id="408373at2759"/>
<reference evidence="2" key="1">
    <citation type="journal article" date="2020" name="Stud. Mycol.">
        <title>101 Dothideomycetes genomes: a test case for predicting lifestyles and emergence of pathogens.</title>
        <authorList>
            <person name="Haridas S."/>
            <person name="Albert R."/>
            <person name="Binder M."/>
            <person name="Bloem J."/>
            <person name="Labutti K."/>
            <person name="Salamov A."/>
            <person name="Andreopoulos B."/>
            <person name="Baker S."/>
            <person name="Barry K."/>
            <person name="Bills G."/>
            <person name="Bluhm B."/>
            <person name="Cannon C."/>
            <person name="Castanera R."/>
            <person name="Culley D."/>
            <person name="Daum C."/>
            <person name="Ezra D."/>
            <person name="Gonzalez J."/>
            <person name="Henrissat B."/>
            <person name="Kuo A."/>
            <person name="Liang C."/>
            <person name="Lipzen A."/>
            <person name="Lutzoni F."/>
            <person name="Magnuson J."/>
            <person name="Mondo S."/>
            <person name="Nolan M."/>
            <person name="Ohm R."/>
            <person name="Pangilinan J."/>
            <person name="Park H.-J."/>
            <person name="Ramirez L."/>
            <person name="Alfaro M."/>
            <person name="Sun H."/>
            <person name="Tritt A."/>
            <person name="Yoshinaga Y."/>
            <person name="Zwiers L.-H."/>
            <person name="Turgeon B."/>
            <person name="Goodwin S."/>
            <person name="Spatafora J."/>
            <person name="Crous P."/>
            <person name="Grigoriev I."/>
        </authorList>
    </citation>
    <scope>NUCLEOTIDE SEQUENCE</scope>
    <source>
        <strain evidence="2">ATCC 36951</strain>
    </source>
</reference>
<evidence type="ECO:0000259" key="1">
    <source>
        <dbReference type="Pfam" id="PF00561"/>
    </source>
</evidence>